<protein>
    <submittedName>
        <fullName evidence="2">Aste57867_17545 protein</fullName>
    </submittedName>
</protein>
<reference evidence="2 3" key="1">
    <citation type="submission" date="2019-03" db="EMBL/GenBank/DDBJ databases">
        <authorList>
            <person name="Gaulin E."/>
            <person name="Dumas B."/>
        </authorList>
    </citation>
    <scope>NUCLEOTIDE SEQUENCE [LARGE SCALE GENOMIC DNA]</scope>
    <source>
        <strain evidence="2">CBS 568.67</strain>
    </source>
</reference>
<organism evidence="2 3">
    <name type="scientific">Aphanomyces stellatus</name>
    <dbReference type="NCBI Taxonomy" id="120398"/>
    <lineage>
        <taxon>Eukaryota</taxon>
        <taxon>Sar</taxon>
        <taxon>Stramenopiles</taxon>
        <taxon>Oomycota</taxon>
        <taxon>Saprolegniomycetes</taxon>
        <taxon>Saprolegniales</taxon>
        <taxon>Verrucalvaceae</taxon>
        <taxon>Aphanomyces</taxon>
    </lineage>
</organism>
<dbReference type="Proteomes" id="UP000332933">
    <property type="component" value="Unassembled WGS sequence"/>
</dbReference>
<dbReference type="PANTHER" id="PTHR35899">
    <property type="entry name" value="PAPAIN FAMILY CYSTEINE PROTEASE DOMAIN CONTAINING PROTEIN"/>
    <property type="match status" value="1"/>
</dbReference>
<evidence type="ECO:0000313" key="1">
    <source>
        <dbReference type="EMBL" id="KAF0691182.1"/>
    </source>
</evidence>
<dbReference type="PANTHER" id="PTHR35899:SF1">
    <property type="entry name" value="PEPTIDASE C1A PAPAIN C-TERMINAL DOMAIN-CONTAINING PROTEIN"/>
    <property type="match status" value="1"/>
</dbReference>
<accession>A0A485L847</accession>
<evidence type="ECO:0000313" key="3">
    <source>
        <dbReference type="Proteomes" id="UP000332933"/>
    </source>
</evidence>
<name>A0A485L847_9STRA</name>
<dbReference type="EMBL" id="VJMH01006185">
    <property type="protein sequence ID" value="KAF0691182.1"/>
    <property type="molecule type" value="Genomic_DNA"/>
</dbReference>
<proteinExistence type="predicted"/>
<keyword evidence="3" id="KW-1185">Reference proteome</keyword>
<dbReference type="AlphaFoldDB" id="A0A485L847"/>
<evidence type="ECO:0000313" key="2">
    <source>
        <dbReference type="EMBL" id="VFT94298.1"/>
    </source>
</evidence>
<reference evidence="1" key="2">
    <citation type="submission" date="2019-06" db="EMBL/GenBank/DDBJ databases">
        <title>Genomics analysis of Aphanomyces spp. identifies a new class of oomycete effector associated with host adaptation.</title>
        <authorList>
            <person name="Gaulin E."/>
        </authorList>
    </citation>
    <scope>NUCLEOTIDE SEQUENCE</scope>
    <source>
        <strain evidence="1">CBS 578.67</strain>
    </source>
</reference>
<dbReference type="EMBL" id="CAADRA010006206">
    <property type="protein sequence ID" value="VFT94298.1"/>
    <property type="molecule type" value="Genomic_DNA"/>
</dbReference>
<dbReference type="OrthoDB" id="70046at2759"/>
<gene>
    <name evidence="2" type="primary">Aste57867_17545</name>
    <name evidence="1" type="ORF">As57867_017485</name>
    <name evidence="2" type="ORF">ASTE57867_17545</name>
</gene>
<sequence>MFQLRKNPFSNNSFVPSPTNWYACGGKDDVSDLVAPTNDTKAVPSFNSGIQDCLSDTTRMFAKTNVQTLELTCHDATKCNVSPDFAYFLRNTTDWGDRMTLTCMWEYNAKAGTSRSFCLIPMLEQTLAATFKPRVVLENDPDRCGFYFISYAAVARYSSQFGQFMVDNYDIEWSPSSYVANQAQFSQFNYTLLKQSTLRQNKDDFVGPHPYASVVQSFNH</sequence>